<dbReference type="AlphaFoldDB" id="D3DYE6"/>
<evidence type="ECO:0000313" key="2">
    <source>
        <dbReference type="Proteomes" id="UP000002429"/>
    </source>
</evidence>
<proteinExistence type="predicted"/>
<organism evidence="1 2">
    <name type="scientific">Cupriavidus metallidurans (strain ATCC 43123 / DSM 2839 / NBRC 102507 / CH34)</name>
    <name type="common">Ralstonia metallidurans</name>
    <dbReference type="NCBI Taxonomy" id="266264"/>
    <lineage>
        <taxon>Bacteria</taxon>
        <taxon>Pseudomonadati</taxon>
        <taxon>Pseudomonadota</taxon>
        <taxon>Betaproteobacteria</taxon>
        <taxon>Burkholderiales</taxon>
        <taxon>Burkholderiaceae</taxon>
        <taxon>Cupriavidus</taxon>
    </lineage>
</organism>
<sequence length="62" mass="7047">MVSVVDESLVRGDYQSSVLLMAAGSELSVRWPKELTQSLVAEASRQSQLFRYLFWLVVRRSA</sequence>
<reference evidence="2" key="1">
    <citation type="journal article" date="2010" name="PLoS ONE">
        <title>The complete genome sequence of Cupriavidus metallidurans strain CH34, a master survivalist in harsh and anthropogenic environments.</title>
        <authorList>
            <person name="Janssen P.J."/>
            <person name="Van Houdt R."/>
            <person name="Moors H."/>
            <person name="Monsieurs P."/>
            <person name="Morin N."/>
            <person name="Michaux A."/>
            <person name="Benotmane M.A."/>
            <person name="Leys N."/>
            <person name="Vallaeys T."/>
            <person name="Lapidus A."/>
            <person name="Monchy S."/>
            <person name="Medigue C."/>
            <person name="Taghavi S."/>
            <person name="McCorkle S."/>
            <person name="Dunn J."/>
            <person name="van der Lelie D."/>
            <person name="Mergeay M."/>
        </authorList>
    </citation>
    <scope>NUCLEOTIDE SEQUENCE [LARGE SCALE GENOMIC DNA]</scope>
    <source>
        <strain evidence="2">ATCC 43123 / DSM 2839 / NBRC 102507 / CH34</strain>
    </source>
</reference>
<keyword evidence="1" id="KW-0614">Plasmid</keyword>
<name>D3DYE6_CUPMC</name>
<dbReference type="KEGG" id="rme:Rmet_6737"/>
<dbReference type="EMBL" id="CP000353">
    <property type="protein sequence ID" value="ADC45316.1"/>
    <property type="molecule type" value="Genomic_DNA"/>
</dbReference>
<keyword evidence="2" id="KW-1185">Reference proteome</keyword>
<gene>
    <name evidence="1" type="ordered locus">Rmet_6737</name>
</gene>
<dbReference type="HOGENOM" id="CLU_2900990_0_0_4"/>
<evidence type="ECO:0000313" key="1">
    <source>
        <dbReference type="EMBL" id="ADC45316.1"/>
    </source>
</evidence>
<geneLocation type="plasmid" evidence="1 2">
    <name>megaplasmid</name>
</geneLocation>
<accession>D3DYE6</accession>
<dbReference type="Proteomes" id="UP000002429">
    <property type="component" value="Plasmid megaplasmid"/>
</dbReference>
<protein>
    <submittedName>
        <fullName evidence="1">Uncharacterized protein</fullName>
    </submittedName>
</protein>